<evidence type="ECO:0000256" key="7">
    <source>
        <dbReference type="ARBA" id="ARBA00034247"/>
    </source>
</evidence>
<evidence type="ECO:0000313" key="10">
    <source>
        <dbReference type="EMBL" id="GGC09456.1"/>
    </source>
</evidence>
<feature type="transmembrane region" description="Helical" evidence="8">
    <location>
        <begin position="105"/>
        <end position="129"/>
    </location>
</feature>
<keyword evidence="4 8" id="KW-0812">Transmembrane</keyword>
<dbReference type="EC" id="2.7.7.65" evidence="2"/>
<comment type="subcellular location">
    <subcellularLocation>
        <location evidence="1">Cell membrane</location>
        <topology evidence="1">Multi-pass membrane protein</topology>
    </subcellularLocation>
</comment>
<feature type="transmembrane region" description="Helical" evidence="8">
    <location>
        <begin position="149"/>
        <end position="175"/>
    </location>
</feature>
<feature type="transmembrane region" description="Helical" evidence="8">
    <location>
        <begin position="6"/>
        <end position="29"/>
    </location>
</feature>
<dbReference type="PANTHER" id="PTHR45138">
    <property type="entry name" value="REGULATORY COMPONENTS OF SENSORY TRANSDUCTION SYSTEM"/>
    <property type="match status" value="1"/>
</dbReference>
<keyword evidence="11" id="KW-1185">Reference proteome</keyword>
<dbReference type="InterPro" id="IPR029787">
    <property type="entry name" value="Nucleotide_cyclase"/>
</dbReference>
<dbReference type="Proteomes" id="UP000629025">
    <property type="component" value="Unassembled WGS sequence"/>
</dbReference>
<dbReference type="Pfam" id="PF05231">
    <property type="entry name" value="MASE1"/>
    <property type="match status" value="1"/>
</dbReference>
<keyword evidence="6 8" id="KW-0472">Membrane</keyword>
<reference evidence="11" key="1">
    <citation type="journal article" date="2019" name="Int. J. Syst. Evol. Microbiol.">
        <title>The Global Catalogue of Microorganisms (GCM) 10K type strain sequencing project: providing services to taxonomists for standard genome sequencing and annotation.</title>
        <authorList>
            <consortium name="The Broad Institute Genomics Platform"/>
            <consortium name="The Broad Institute Genome Sequencing Center for Infectious Disease"/>
            <person name="Wu L."/>
            <person name="Ma J."/>
        </authorList>
    </citation>
    <scope>NUCLEOTIDE SEQUENCE [LARGE SCALE GENOMIC DNA]</scope>
    <source>
        <strain evidence="11">CGMCC 1.15341</strain>
    </source>
</reference>
<evidence type="ECO:0000256" key="1">
    <source>
        <dbReference type="ARBA" id="ARBA00004651"/>
    </source>
</evidence>
<keyword evidence="3" id="KW-1003">Cell membrane</keyword>
<dbReference type="Gene3D" id="3.30.70.270">
    <property type="match status" value="1"/>
</dbReference>
<protein>
    <recommendedName>
        <fullName evidence="2">diguanylate cyclase</fullName>
        <ecNumber evidence="2">2.7.7.65</ecNumber>
    </recommendedName>
</protein>
<evidence type="ECO:0000256" key="4">
    <source>
        <dbReference type="ARBA" id="ARBA00022692"/>
    </source>
</evidence>
<dbReference type="CDD" id="cd01949">
    <property type="entry name" value="GGDEF"/>
    <property type="match status" value="1"/>
</dbReference>
<comment type="caution">
    <text evidence="10">The sequence shown here is derived from an EMBL/GenBank/DDBJ whole genome shotgun (WGS) entry which is preliminary data.</text>
</comment>
<dbReference type="InterPro" id="IPR000160">
    <property type="entry name" value="GGDEF_dom"/>
</dbReference>
<feature type="transmembrane region" description="Helical" evidence="8">
    <location>
        <begin position="222"/>
        <end position="238"/>
    </location>
</feature>
<dbReference type="SUPFAM" id="SSF55073">
    <property type="entry name" value="Nucleotide cyclase"/>
    <property type="match status" value="1"/>
</dbReference>
<proteinExistence type="predicted"/>
<dbReference type="PANTHER" id="PTHR45138:SF9">
    <property type="entry name" value="DIGUANYLATE CYCLASE DGCM-RELATED"/>
    <property type="match status" value="1"/>
</dbReference>
<dbReference type="PROSITE" id="PS50887">
    <property type="entry name" value="GGDEF"/>
    <property type="match status" value="1"/>
</dbReference>
<dbReference type="NCBIfam" id="TIGR00254">
    <property type="entry name" value="GGDEF"/>
    <property type="match status" value="1"/>
</dbReference>
<feature type="transmembrane region" description="Helical" evidence="8">
    <location>
        <begin position="271"/>
        <end position="294"/>
    </location>
</feature>
<evidence type="ECO:0000313" key="11">
    <source>
        <dbReference type="Proteomes" id="UP000629025"/>
    </source>
</evidence>
<feature type="transmembrane region" description="Helical" evidence="8">
    <location>
        <begin position="36"/>
        <end position="60"/>
    </location>
</feature>
<organism evidence="10 11">
    <name type="scientific">Marinobacterium zhoushanense</name>
    <dbReference type="NCBI Taxonomy" id="1679163"/>
    <lineage>
        <taxon>Bacteria</taxon>
        <taxon>Pseudomonadati</taxon>
        <taxon>Pseudomonadota</taxon>
        <taxon>Gammaproteobacteria</taxon>
        <taxon>Oceanospirillales</taxon>
        <taxon>Oceanospirillaceae</taxon>
        <taxon>Marinobacterium</taxon>
    </lineage>
</organism>
<dbReference type="Pfam" id="PF00990">
    <property type="entry name" value="GGDEF"/>
    <property type="match status" value="1"/>
</dbReference>
<name>A0ABQ1KYE9_9GAMM</name>
<dbReference type="InterPro" id="IPR007895">
    <property type="entry name" value="MASE1"/>
</dbReference>
<evidence type="ECO:0000256" key="2">
    <source>
        <dbReference type="ARBA" id="ARBA00012528"/>
    </source>
</evidence>
<feature type="transmembrane region" description="Helical" evidence="8">
    <location>
        <begin position="245"/>
        <end position="265"/>
    </location>
</feature>
<dbReference type="SMART" id="SM00267">
    <property type="entry name" value="GGDEF"/>
    <property type="match status" value="1"/>
</dbReference>
<sequence length="460" mass="50412">MSLGFVGAWLAVWALGLLVEYTSHASVWFPAAGMTFAGLLVIGSRVIPHIMLCAVISTIWTNYQYQLNLAPGPLLVAGLVFGVTHITPYYLGARLLRYLANHRELQLYHLIISFLLVAALSSLLTVFAVLQGLILTDMMPADDLASTWFPFWIGDMAGVLVMGPLFVSLLTLVYPTPKFWVGNLHSFAHEQASKRFVYKLALSAVLLLATLALAAAVRTQEAAFAVFFLIIPQMWITYTESPVRTVISVALGSFLIALGVNLFGLMDYVMVYQFAITVIAASAFFGLSVPTLIADNQQLRKRVLVDGLTGAASRHFLLSQSRIELQRCARDKQSFSLIVLDVDDFKAVNDRFGHVIGDKALITVCDTVRGSLRATDTLGRYGGDEFVILLPATSLQGALQKAEHLRAEVLQIKLKQGLKLSCSFGVAEAEPGDDFAALFNRADQNLYRAKSRGRNQVASF</sequence>
<evidence type="ECO:0000259" key="9">
    <source>
        <dbReference type="PROSITE" id="PS50887"/>
    </source>
</evidence>
<feature type="transmembrane region" description="Helical" evidence="8">
    <location>
        <begin position="196"/>
        <end position="216"/>
    </location>
</feature>
<gene>
    <name evidence="10" type="ORF">GCM10011352_39810</name>
</gene>
<evidence type="ECO:0000256" key="8">
    <source>
        <dbReference type="SAM" id="Phobius"/>
    </source>
</evidence>
<keyword evidence="5 8" id="KW-1133">Transmembrane helix</keyword>
<feature type="transmembrane region" description="Helical" evidence="8">
    <location>
        <begin position="72"/>
        <end position="93"/>
    </location>
</feature>
<feature type="domain" description="GGDEF" evidence="9">
    <location>
        <begin position="333"/>
        <end position="460"/>
    </location>
</feature>
<dbReference type="InterPro" id="IPR050469">
    <property type="entry name" value="Diguanylate_Cyclase"/>
</dbReference>
<accession>A0ABQ1KYE9</accession>
<evidence type="ECO:0000256" key="6">
    <source>
        <dbReference type="ARBA" id="ARBA00023136"/>
    </source>
</evidence>
<dbReference type="RefSeq" id="WP_229680862.1">
    <property type="nucleotide sequence ID" value="NZ_BMIJ01000009.1"/>
</dbReference>
<dbReference type="InterPro" id="IPR043128">
    <property type="entry name" value="Rev_trsase/Diguanyl_cyclase"/>
</dbReference>
<evidence type="ECO:0000256" key="3">
    <source>
        <dbReference type="ARBA" id="ARBA00022475"/>
    </source>
</evidence>
<dbReference type="EMBL" id="BMIJ01000009">
    <property type="protein sequence ID" value="GGC09456.1"/>
    <property type="molecule type" value="Genomic_DNA"/>
</dbReference>
<evidence type="ECO:0000256" key="5">
    <source>
        <dbReference type="ARBA" id="ARBA00022989"/>
    </source>
</evidence>
<comment type="catalytic activity">
    <reaction evidence="7">
        <text>2 GTP = 3',3'-c-di-GMP + 2 diphosphate</text>
        <dbReference type="Rhea" id="RHEA:24898"/>
        <dbReference type="ChEBI" id="CHEBI:33019"/>
        <dbReference type="ChEBI" id="CHEBI:37565"/>
        <dbReference type="ChEBI" id="CHEBI:58805"/>
        <dbReference type="EC" id="2.7.7.65"/>
    </reaction>
</comment>